<accession>A0A7E4VFC6</accession>
<dbReference type="AlphaFoldDB" id="A0A7E4VFC6"/>
<reference evidence="2" key="2">
    <citation type="submission" date="2020-10" db="UniProtKB">
        <authorList>
            <consortium name="WormBaseParasite"/>
        </authorList>
    </citation>
    <scope>IDENTIFICATION</scope>
</reference>
<name>A0A7E4VFC6_PANRE</name>
<keyword evidence="1" id="KW-1185">Reference proteome</keyword>
<dbReference type="WBParaSite" id="Pan_g20125.t1">
    <property type="protein sequence ID" value="Pan_g20125.t1"/>
    <property type="gene ID" value="Pan_g20125"/>
</dbReference>
<protein>
    <submittedName>
        <fullName evidence="2">Uncharacterized protein</fullName>
    </submittedName>
</protein>
<evidence type="ECO:0000313" key="2">
    <source>
        <dbReference type="WBParaSite" id="Pan_g20125.t1"/>
    </source>
</evidence>
<reference evidence="1" key="1">
    <citation type="journal article" date="2013" name="Genetics">
        <title>The draft genome and transcriptome of Panagrellus redivivus are shaped by the harsh demands of a free-living lifestyle.</title>
        <authorList>
            <person name="Srinivasan J."/>
            <person name="Dillman A.R."/>
            <person name="Macchietto M.G."/>
            <person name="Heikkinen L."/>
            <person name="Lakso M."/>
            <person name="Fracchia K.M."/>
            <person name="Antoshechkin I."/>
            <person name="Mortazavi A."/>
            <person name="Wong G."/>
            <person name="Sternberg P.W."/>
        </authorList>
    </citation>
    <scope>NUCLEOTIDE SEQUENCE [LARGE SCALE GENOMIC DNA]</scope>
    <source>
        <strain evidence="1">MT8872</strain>
    </source>
</reference>
<organism evidence="1 2">
    <name type="scientific">Panagrellus redivivus</name>
    <name type="common">Microworm</name>
    <dbReference type="NCBI Taxonomy" id="6233"/>
    <lineage>
        <taxon>Eukaryota</taxon>
        <taxon>Metazoa</taxon>
        <taxon>Ecdysozoa</taxon>
        <taxon>Nematoda</taxon>
        <taxon>Chromadorea</taxon>
        <taxon>Rhabditida</taxon>
        <taxon>Tylenchina</taxon>
        <taxon>Panagrolaimomorpha</taxon>
        <taxon>Panagrolaimoidea</taxon>
        <taxon>Panagrolaimidae</taxon>
        <taxon>Panagrellus</taxon>
    </lineage>
</organism>
<proteinExistence type="predicted"/>
<sequence length="136" mass="15695">MLSSKIAGLGFGVLFLVVFAQARELRFRYPKYLSYTAPSNTNEAQTSMDTVYNTRNRPPMTVIRPEYQFRQGPVRRRQKASRFQNVFSNSATIYGTEFTPRHSLAPYTGRLHGGRNELFRWAPPQNILESTLINYP</sequence>
<evidence type="ECO:0000313" key="1">
    <source>
        <dbReference type="Proteomes" id="UP000492821"/>
    </source>
</evidence>
<dbReference type="Proteomes" id="UP000492821">
    <property type="component" value="Unassembled WGS sequence"/>
</dbReference>